<evidence type="ECO:0000313" key="1">
    <source>
        <dbReference type="Proteomes" id="UP000887565"/>
    </source>
</evidence>
<keyword evidence="1" id="KW-1185">Reference proteome</keyword>
<dbReference type="AlphaFoldDB" id="A0A915JVH7"/>
<sequence>MGSRPSVIDSQTFVLLLLLLPLLLFLMFIFISSAIAASPRVGTQGNDSFPVAGFLRELEYRHLSKFQCKDGYGQ</sequence>
<dbReference type="WBParaSite" id="nRc.2.0.1.t30405-RA">
    <property type="protein sequence ID" value="nRc.2.0.1.t30405-RA"/>
    <property type="gene ID" value="nRc.2.0.1.g30405"/>
</dbReference>
<proteinExistence type="predicted"/>
<reference evidence="2" key="1">
    <citation type="submission" date="2022-11" db="UniProtKB">
        <authorList>
            <consortium name="WormBaseParasite"/>
        </authorList>
    </citation>
    <scope>IDENTIFICATION</scope>
</reference>
<accession>A0A915JVH7</accession>
<protein>
    <submittedName>
        <fullName evidence="2">Transmembrane protein</fullName>
    </submittedName>
</protein>
<name>A0A915JVH7_ROMCU</name>
<dbReference type="Proteomes" id="UP000887565">
    <property type="component" value="Unplaced"/>
</dbReference>
<organism evidence="1 2">
    <name type="scientific">Romanomermis culicivorax</name>
    <name type="common">Nematode worm</name>
    <dbReference type="NCBI Taxonomy" id="13658"/>
    <lineage>
        <taxon>Eukaryota</taxon>
        <taxon>Metazoa</taxon>
        <taxon>Ecdysozoa</taxon>
        <taxon>Nematoda</taxon>
        <taxon>Enoplea</taxon>
        <taxon>Dorylaimia</taxon>
        <taxon>Mermithida</taxon>
        <taxon>Mermithoidea</taxon>
        <taxon>Mermithidae</taxon>
        <taxon>Romanomermis</taxon>
    </lineage>
</organism>
<evidence type="ECO:0000313" key="2">
    <source>
        <dbReference type="WBParaSite" id="nRc.2.0.1.t30405-RA"/>
    </source>
</evidence>